<organism evidence="1">
    <name type="scientific">Anguilla anguilla</name>
    <name type="common">European freshwater eel</name>
    <name type="synonym">Muraena anguilla</name>
    <dbReference type="NCBI Taxonomy" id="7936"/>
    <lineage>
        <taxon>Eukaryota</taxon>
        <taxon>Metazoa</taxon>
        <taxon>Chordata</taxon>
        <taxon>Craniata</taxon>
        <taxon>Vertebrata</taxon>
        <taxon>Euteleostomi</taxon>
        <taxon>Actinopterygii</taxon>
        <taxon>Neopterygii</taxon>
        <taxon>Teleostei</taxon>
        <taxon>Anguilliformes</taxon>
        <taxon>Anguillidae</taxon>
        <taxon>Anguilla</taxon>
    </lineage>
</organism>
<dbReference type="EMBL" id="GBXM01021916">
    <property type="protein sequence ID" value="JAH86661.1"/>
    <property type="molecule type" value="Transcribed_RNA"/>
</dbReference>
<sequence>MRTCRVIWRFSPVRLLHFPAFRFLSYLVGEAPRTIPLSSTGISNETTKIR</sequence>
<name>A0A0E9W8M0_ANGAN</name>
<evidence type="ECO:0000313" key="1">
    <source>
        <dbReference type="EMBL" id="JAH86661.1"/>
    </source>
</evidence>
<reference evidence="1" key="2">
    <citation type="journal article" date="2015" name="Fish Shellfish Immunol.">
        <title>Early steps in the European eel (Anguilla anguilla)-Vibrio vulnificus interaction in the gills: Role of the RtxA13 toxin.</title>
        <authorList>
            <person name="Callol A."/>
            <person name="Pajuelo D."/>
            <person name="Ebbesson L."/>
            <person name="Teles M."/>
            <person name="MacKenzie S."/>
            <person name="Amaro C."/>
        </authorList>
    </citation>
    <scope>NUCLEOTIDE SEQUENCE</scope>
</reference>
<dbReference type="AlphaFoldDB" id="A0A0E9W8M0"/>
<reference evidence="1" key="1">
    <citation type="submission" date="2014-11" db="EMBL/GenBank/DDBJ databases">
        <authorList>
            <person name="Amaro Gonzalez C."/>
        </authorList>
    </citation>
    <scope>NUCLEOTIDE SEQUENCE</scope>
</reference>
<protein>
    <submittedName>
        <fullName evidence="1">Uncharacterized protein</fullName>
    </submittedName>
</protein>
<accession>A0A0E9W8M0</accession>
<proteinExistence type="predicted"/>